<feature type="transmembrane region" description="Helical" evidence="1">
    <location>
        <begin position="421"/>
        <end position="442"/>
    </location>
</feature>
<feature type="transmembrane region" description="Helical" evidence="1">
    <location>
        <begin position="248"/>
        <end position="267"/>
    </location>
</feature>
<protein>
    <recommendedName>
        <fullName evidence="3">ABC transporter domain-containing protein</fullName>
    </recommendedName>
</protein>
<evidence type="ECO:0008006" key="3">
    <source>
        <dbReference type="Google" id="ProtNLM"/>
    </source>
</evidence>
<dbReference type="AlphaFoldDB" id="A0A7S0HU08"/>
<feature type="transmembrane region" description="Helical" evidence="1">
    <location>
        <begin position="222"/>
        <end position="242"/>
    </location>
</feature>
<keyword evidence="1" id="KW-1133">Transmembrane helix</keyword>
<dbReference type="EMBL" id="HBEP01029593">
    <property type="protein sequence ID" value="CAD8502649.1"/>
    <property type="molecule type" value="Transcribed_RNA"/>
</dbReference>
<feature type="transmembrane region" description="Helical" evidence="1">
    <location>
        <begin position="356"/>
        <end position="375"/>
    </location>
</feature>
<sequence>MTLTVVVGSSGSGKTTFLNHVHGLHKCTYVRQYHTLRPYIPVRKIPDFDPTQLPYWNLYSQKKLEEAGGAKNVSYNPGVKIGGTMAGEFVTGLSGGQRKMMAFELVRQRTSSQSDLLIVLDEPFAGVTDDFVPFITARLEEMARKHNLVLVTNDHVGVLTKMADSTITVSAIDRSKVLVDGKSHERELALHALAKGEGYEHNYGSRDLWFFVKTELITSPQIHISLGFTTFSMALFLLSFWGSSGQEALVLVAVQIIAFFAMNPYLVGLTDWRNIITEEADALMHSSVQSMLAAKSVVTLMLLVVVITVAWGCLVAVLDTPVTNDADMWVAMLFDLASLTLPFICFGLYSALPLQIVQTVASLPFLFMIFFSGTFSPGAGVEGFKGLRFLFSRFYLWCRLPDVAPSMEGCPAKSELTTYTILSGCLGLFLFLVLQSVLALVARARADKEKHKHEEIAQRPEYQQIQAELYKNATNKVGRQLSGRMSGEAPANVDHPEP</sequence>
<name>A0A7S0HU08_9EUKA</name>
<gene>
    <name evidence="2" type="ORF">PANT1444_LOCUS16760</name>
</gene>
<evidence type="ECO:0000313" key="2">
    <source>
        <dbReference type="EMBL" id="CAD8502649.1"/>
    </source>
</evidence>
<dbReference type="InterPro" id="IPR027417">
    <property type="entry name" value="P-loop_NTPase"/>
</dbReference>
<evidence type="ECO:0000256" key="1">
    <source>
        <dbReference type="SAM" id="Phobius"/>
    </source>
</evidence>
<accession>A0A7S0HU08</accession>
<dbReference type="SUPFAM" id="SSF52540">
    <property type="entry name" value="P-loop containing nucleoside triphosphate hydrolases"/>
    <property type="match status" value="1"/>
</dbReference>
<dbReference type="Gene3D" id="3.40.50.300">
    <property type="entry name" value="P-loop containing nucleotide triphosphate hydrolases"/>
    <property type="match status" value="1"/>
</dbReference>
<dbReference type="CDD" id="cd00267">
    <property type="entry name" value="ABC_ATPase"/>
    <property type="match status" value="1"/>
</dbReference>
<proteinExistence type="predicted"/>
<feature type="transmembrane region" description="Helical" evidence="1">
    <location>
        <begin position="297"/>
        <end position="317"/>
    </location>
</feature>
<feature type="transmembrane region" description="Helical" evidence="1">
    <location>
        <begin position="329"/>
        <end position="349"/>
    </location>
</feature>
<reference evidence="2" key="1">
    <citation type="submission" date="2021-01" db="EMBL/GenBank/DDBJ databases">
        <authorList>
            <person name="Corre E."/>
            <person name="Pelletier E."/>
            <person name="Niang G."/>
            <person name="Scheremetjew M."/>
            <person name="Finn R."/>
            <person name="Kale V."/>
            <person name="Holt S."/>
            <person name="Cochrane G."/>
            <person name="Meng A."/>
            <person name="Brown T."/>
            <person name="Cohen L."/>
        </authorList>
    </citation>
    <scope>NUCLEOTIDE SEQUENCE</scope>
    <source>
        <strain evidence="2">CCMP1374</strain>
    </source>
</reference>
<organism evidence="2">
    <name type="scientific">Phaeocystis antarctica</name>
    <dbReference type="NCBI Taxonomy" id="33657"/>
    <lineage>
        <taxon>Eukaryota</taxon>
        <taxon>Haptista</taxon>
        <taxon>Haptophyta</taxon>
        <taxon>Prymnesiophyceae</taxon>
        <taxon>Phaeocystales</taxon>
        <taxon>Phaeocystaceae</taxon>
        <taxon>Phaeocystis</taxon>
    </lineage>
</organism>
<keyword evidence="1" id="KW-0472">Membrane</keyword>
<keyword evidence="1" id="KW-0812">Transmembrane</keyword>